<dbReference type="STRING" id="1165094.RINTHH_21930"/>
<accession>M1X1N0</accession>
<sequence>MQRLQVAILAITALGNLAFSSGTQAYNNSNLSININGIKNLRGQVCFSIFSSSKGFPTDKRNATKSGCVKAVNKTVKAKFDQLKPGSYAVAVIHDTNGDGTLNSNILGIPKEGIGFSRNPRIITGPPKFGDSAIIVVGPNTDIYIQLQYFL</sequence>
<dbReference type="Proteomes" id="UP000053051">
    <property type="component" value="Unassembled WGS sequence"/>
</dbReference>
<keyword evidence="1" id="KW-0732">Signal</keyword>
<dbReference type="EMBL" id="CAIY01000087">
    <property type="protein sequence ID" value="CCH68348.1"/>
    <property type="molecule type" value="Genomic_DNA"/>
</dbReference>
<dbReference type="OrthoDB" id="9788332at2"/>
<dbReference type="Pfam" id="PF09912">
    <property type="entry name" value="DUF2141"/>
    <property type="match status" value="1"/>
</dbReference>
<keyword evidence="3" id="KW-1185">Reference proteome</keyword>
<reference evidence="3" key="2">
    <citation type="submission" date="2016-01" db="EMBL/GenBank/DDBJ databases">
        <title>Diatom-associated endosymboitic cyanobacterium lacks core nitrogen metabolism enzymes.</title>
        <authorList>
            <person name="Hilton J.A."/>
            <person name="Foster R.A."/>
            <person name="Tripp H.J."/>
            <person name="Carter B.J."/>
            <person name="Zehr J.P."/>
            <person name="Villareal T.A."/>
        </authorList>
    </citation>
    <scope>NUCLEOTIDE SEQUENCE [LARGE SCALE GENOMIC DNA]</scope>
    <source>
        <strain evidence="3">HH01</strain>
    </source>
</reference>
<name>M1X1N0_9NOST</name>
<proteinExistence type="predicted"/>
<protein>
    <submittedName>
        <fullName evidence="2">Similar to Uncharacterized protein conserved in bacteria</fullName>
    </submittedName>
</protein>
<gene>
    <name evidence="2" type="ORF">RINTHH_21930</name>
</gene>
<feature type="signal peptide" evidence="1">
    <location>
        <begin position="1"/>
        <end position="25"/>
    </location>
</feature>
<evidence type="ECO:0000256" key="1">
    <source>
        <dbReference type="SAM" id="SignalP"/>
    </source>
</evidence>
<evidence type="ECO:0000313" key="2">
    <source>
        <dbReference type="EMBL" id="CCH68348.1"/>
    </source>
</evidence>
<feature type="chain" id="PRO_5004019145" evidence="1">
    <location>
        <begin position="26"/>
        <end position="151"/>
    </location>
</feature>
<dbReference type="AlphaFoldDB" id="M1X1N0"/>
<organism evidence="2 3">
    <name type="scientific">Richelia intracellularis HH01</name>
    <dbReference type="NCBI Taxonomy" id="1165094"/>
    <lineage>
        <taxon>Bacteria</taxon>
        <taxon>Bacillati</taxon>
        <taxon>Cyanobacteriota</taxon>
        <taxon>Cyanophyceae</taxon>
        <taxon>Nostocales</taxon>
        <taxon>Nostocaceae</taxon>
        <taxon>Richelia</taxon>
    </lineage>
</organism>
<dbReference type="RefSeq" id="WP_008235917.1">
    <property type="nucleotide sequence ID" value="NZ_CAIY01000087.1"/>
</dbReference>
<dbReference type="InterPro" id="IPR018673">
    <property type="entry name" value="DUF2141"/>
</dbReference>
<reference evidence="2 3" key="1">
    <citation type="submission" date="2012-05" db="EMBL/GenBank/DDBJ databases">
        <authorList>
            <person name="Hilton J."/>
        </authorList>
    </citation>
    <scope>NUCLEOTIDE SEQUENCE [LARGE SCALE GENOMIC DNA]</scope>
    <source>
        <strain evidence="2 3">HH01</strain>
    </source>
</reference>
<evidence type="ECO:0000313" key="3">
    <source>
        <dbReference type="Proteomes" id="UP000053051"/>
    </source>
</evidence>
<comment type="caution">
    <text evidence="2">The sequence shown here is derived from an EMBL/GenBank/DDBJ whole genome shotgun (WGS) entry which is preliminary data.</text>
</comment>